<evidence type="ECO:0008006" key="4">
    <source>
        <dbReference type="Google" id="ProtNLM"/>
    </source>
</evidence>
<dbReference type="InterPro" id="IPR019734">
    <property type="entry name" value="TPR_rpt"/>
</dbReference>
<gene>
    <name evidence="2" type="ORF">GCM10007231_24840</name>
</gene>
<name>A0ABQ1QFR5_9ACTN</name>
<sequence length="1265" mass="137084">MSTFELEITADLDHGLREVLGEAPATADAVVVLAAFLDSMAKGHGLSENGTVDDDPVVRLGLPGGLDDLLTCLMGYTTRITADLLREGLYLALTQVAADQSARKMLNKSRPLSEEAVLLLGQIYWNIEASEARSLLPIRPHVGGGRLVARDIPVPGSTADFATMRWTARANRKCSGKSAGQGFRKQGARLVVLVAQRILAGRTTALDGPVSASVTEDDERLRSLTWTWDEPDARSETLVNPPSWRGKDTDDVTGDAPIYIGPLPDVGPGYQSRFVDFEIGHHWATSGERRVWLTGGPGLGKSYTARKIMEDALRTRQGETLLVWVESADVAAVHDALGKVGEALRARGLMPTAGGSRSPDQESRAVLDTLATSPWRWLVVLDNAEADALIAANLLPTGTNPCGRTLVTTTSRSPRMRRNGQVFEAAQFQPDEAREFLRNNVHAGRTGRSAFAAATDAELDAVAQAVGNHPLGLAIAAGTISTNALTIEEWLREFASEAPLDQVADELDHGGYPRLIAATWRMALAKASQGLPDGLAERAALVAAVQAADGHPTWLWDTDAVAGWVAGGNTLERRHGMPKVVQRLIDHHVVELQGSWSDGRLRMHQLASRAVREHVAEAVVAELVELLCLEWVKRLTVTEPEVGVLLANVDALASVCGPHAQAHVLLNALRAFVDRPALPTVALMFQRVRDIAPALLAGGAVGGARWAELWLEQSDELERANVGEDVMAACGLETPALMRREAVAVLQALLADMDVDVDRSLRATLVCRLAEGQERLGQWEEARAGRDEAVRLYEGLIRESPDPDSSWVSALASLYAASGSSDTRVDLAAAAAKELETPILNPVPGDERSLFLVATLWAARAQLLNDLGRRSEAKECYRKAAANLEGVSSFKQTVRGWLVALGGLHIREQEWMDAESCLQAALGEPDLTRERVLLGSVQLHRGRQDAAWSTLSDDDIQSRGAAASGYASGEPLELPLAVRELMDADWTSTIVEVNRLELRKIALKAMSSSRWSDAASLYRSLLDHLEAHPQPDQWDQERDVAECHSALGLCLVQSGDLRDAVEHLTRALRIKQVLAEAGADGGPSRSRAWLDLTLLRNAHLSLKEWHEAVEVSTRLLDLYAVEHDQHPLDFQVAERLGETLSKLAAAHCMSGKRAEAVVPAERAVSVLDTAVERHPAENGLRRVLISALIVLADALDDDESSWVCYRRVVGIYDHLLAADPGSEDDAFVEFLSFLAAELEAKGDPESEVFRARADEIREAREGGAG</sequence>
<protein>
    <recommendedName>
        <fullName evidence="4">Tetratricopeptide repeat protein</fullName>
    </recommendedName>
</protein>
<dbReference type="Pfam" id="PF13181">
    <property type="entry name" value="TPR_8"/>
    <property type="match status" value="1"/>
</dbReference>
<dbReference type="InterPro" id="IPR027417">
    <property type="entry name" value="P-loop_NTPase"/>
</dbReference>
<dbReference type="SMART" id="SM00028">
    <property type="entry name" value="TPR"/>
    <property type="match status" value="4"/>
</dbReference>
<feature type="repeat" description="TPR" evidence="1">
    <location>
        <begin position="1041"/>
        <end position="1074"/>
    </location>
</feature>
<dbReference type="Gene3D" id="3.40.50.300">
    <property type="entry name" value="P-loop containing nucleotide triphosphate hydrolases"/>
    <property type="match status" value="1"/>
</dbReference>
<keyword evidence="1" id="KW-0802">TPR repeat</keyword>
<dbReference type="RefSeq" id="WP_188421972.1">
    <property type="nucleotide sequence ID" value="NZ_BMCK01000004.1"/>
</dbReference>
<evidence type="ECO:0000313" key="2">
    <source>
        <dbReference type="EMBL" id="GGD24667.1"/>
    </source>
</evidence>
<dbReference type="PROSITE" id="PS50005">
    <property type="entry name" value="TPR"/>
    <property type="match status" value="1"/>
</dbReference>
<reference evidence="3" key="1">
    <citation type="journal article" date="2019" name="Int. J. Syst. Evol. Microbiol.">
        <title>The Global Catalogue of Microorganisms (GCM) 10K type strain sequencing project: providing services to taxonomists for standard genome sequencing and annotation.</title>
        <authorList>
            <consortium name="The Broad Institute Genomics Platform"/>
            <consortium name="The Broad Institute Genome Sequencing Center for Infectious Disease"/>
            <person name="Wu L."/>
            <person name="Ma J."/>
        </authorList>
    </citation>
    <scope>NUCLEOTIDE SEQUENCE [LARGE SCALE GENOMIC DNA]</scope>
    <source>
        <strain evidence="3">CCM 7403</strain>
    </source>
</reference>
<proteinExistence type="predicted"/>
<dbReference type="SUPFAM" id="SSF52540">
    <property type="entry name" value="P-loop containing nucleoside triphosphate hydrolases"/>
    <property type="match status" value="1"/>
</dbReference>
<comment type="caution">
    <text evidence="2">The sequence shown here is derived from an EMBL/GenBank/DDBJ whole genome shotgun (WGS) entry which is preliminary data.</text>
</comment>
<evidence type="ECO:0000256" key="1">
    <source>
        <dbReference type="PROSITE-ProRule" id="PRU00339"/>
    </source>
</evidence>
<accession>A0ABQ1QFR5</accession>
<dbReference type="Gene3D" id="1.25.40.10">
    <property type="entry name" value="Tetratricopeptide repeat domain"/>
    <property type="match status" value="2"/>
</dbReference>
<evidence type="ECO:0000313" key="3">
    <source>
        <dbReference type="Proteomes" id="UP000630594"/>
    </source>
</evidence>
<keyword evidence="3" id="KW-1185">Reference proteome</keyword>
<dbReference type="InterPro" id="IPR011990">
    <property type="entry name" value="TPR-like_helical_dom_sf"/>
</dbReference>
<dbReference type="EMBL" id="BMCK01000004">
    <property type="protein sequence ID" value="GGD24667.1"/>
    <property type="molecule type" value="Genomic_DNA"/>
</dbReference>
<dbReference type="SUPFAM" id="SSF48452">
    <property type="entry name" value="TPR-like"/>
    <property type="match status" value="2"/>
</dbReference>
<dbReference type="Proteomes" id="UP000630594">
    <property type="component" value="Unassembled WGS sequence"/>
</dbReference>
<organism evidence="2 3">
    <name type="scientific">Nocardioides daphniae</name>
    <dbReference type="NCBI Taxonomy" id="402297"/>
    <lineage>
        <taxon>Bacteria</taxon>
        <taxon>Bacillati</taxon>
        <taxon>Actinomycetota</taxon>
        <taxon>Actinomycetes</taxon>
        <taxon>Propionibacteriales</taxon>
        <taxon>Nocardioidaceae</taxon>
        <taxon>Nocardioides</taxon>
    </lineage>
</organism>